<dbReference type="InterPro" id="IPR013087">
    <property type="entry name" value="Znf_C2H2_type"/>
</dbReference>
<evidence type="ECO:0000256" key="7">
    <source>
        <dbReference type="PROSITE-ProRule" id="PRU00042"/>
    </source>
</evidence>
<dbReference type="Proteomes" id="UP001164746">
    <property type="component" value="Chromosome 14"/>
</dbReference>
<dbReference type="PROSITE" id="PS50157">
    <property type="entry name" value="ZINC_FINGER_C2H2_2"/>
    <property type="match status" value="2"/>
</dbReference>
<feature type="compositionally biased region" description="Polar residues" evidence="8">
    <location>
        <begin position="230"/>
        <end position="243"/>
    </location>
</feature>
<keyword evidence="2" id="KW-0479">Metal-binding</keyword>
<evidence type="ECO:0000256" key="6">
    <source>
        <dbReference type="ARBA" id="ARBA00023242"/>
    </source>
</evidence>
<dbReference type="EMBL" id="CP111025">
    <property type="protein sequence ID" value="WAR27075.1"/>
    <property type="molecule type" value="Genomic_DNA"/>
</dbReference>
<reference evidence="10" key="1">
    <citation type="submission" date="2022-11" db="EMBL/GenBank/DDBJ databases">
        <title>Centuries of genome instability and evolution in soft-shell clam transmissible cancer (bioRxiv).</title>
        <authorList>
            <person name="Hart S.F.M."/>
            <person name="Yonemitsu M.A."/>
            <person name="Giersch R.M."/>
            <person name="Beal B.F."/>
            <person name="Arriagada G."/>
            <person name="Davis B.W."/>
            <person name="Ostrander E.A."/>
            <person name="Goff S.P."/>
            <person name="Metzger M.J."/>
        </authorList>
    </citation>
    <scope>NUCLEOTIDE SEQUENCE</scope>
    <source>
        <strain evidence="10">MELC-2E11</strain>
        <tissue evidence="10">Siphon/mantle</tissue>
    </source>
</reference>
<evidence type="ECO:0000256" key="2">
    <source>
        <dbReference type="ARBA" id="ARBA00022723"/>
    </source>
</evidence>
<dbReference type="PANTHER" id="PTHR24394">
    <property type="entry name" value="ZINC FINGER PROTEIN"/>
    <property type="match status" value="1"/>
</dbReference>
<feature type="region of interest" description="Disordered" evidence="8">
    <location>
        <begin position="230"/>
        <end position="274"/>
    </location>
</feature>
<dbReference type="InterPro" id="IPR036236">
    <property type="entry name" value="Znf_C2H2_sf"/>
</dbReference>
<keyword evidence="6" id="KW-0539">Nucleus</keyword>
<evidence type="ECO:0000313" key="11">
    <source>
        <dbReference type="Proteomes" id="UP001164746"/>
    </source>
</evidence>
<feature type="domain" description="C2H2-type" evidence="9">
    <location>
        <begin position="367"/>
        <end position="394"/>
    </location>
</feature>
<evidence type="ECO:0000259" key="9">
    <source>
        <dbReference type="PROSITE" id="PS50157"/>
    </source>
</evidence>
<name>A0ABY7FYN6_MYAAR</name>
<organism evidence="10 11">
    <name type="scientific">Mya arenaria</name>
    <name type="common">Soft-shell clam</name>
    <dbReference type="NCBI Taxonomy" id="6604"/>
    <lineage>
        <taxon>Eukaryota</taxon>
        <taxon>Metazoa</taxon>
        <taxon>Spiralia</taxon>
        <taxon>Lophotrochozoa</taxon>
        <taxon>Mollusca</taxon>
        <taxon>Bivalvia</taxon>
        <taxon>Autobranchia</taxon>
        <taxon>Heteroconchia</taxon>
        <taxon>Euheterodonta</taxon>
        <taxon>Imparidentia</taxon>
        <taxon>Neoheterodontei</taxon>
        <taxon>Myida</taxon>
        <taxon>Myoidea</taxon>
        <taxon>Myidae</taxon>
        <taxon>Mya</taxon>
    </lineage>
</organism>
<evidence type="ECO:0000313" key="10">
    <source>
        <dbReference type="EMBL" id="WAR27075.1"/>
    </source>
</evidence>
<gene>
    <name evidence="10" type="ORF">MAR_012779</name>
</gene>
<keyword evidence="11" id="KW-1185">Reference proteome</keyword>
<evidence type="ECO:0000256" key="3">
    <source>
        <dbReference type="ARBA" id="ARBA00022737"/>
    </source>
</evidence>
<protein>
    <recommendedName>
        <fullName evidence="9">C2H2-type domain-containing protein</fullName>
    </recommendedName>
</protein>
<dbReference type="SUPFAM" id="SSF57667">
    <property type="entry name" value="beta-beta-alpha zinc fingers"/>
    <property type="match status" value="1"/>
</dbReference>
<dbReference type="Pfam" id="PF00096">
    <property type="entry name" value="zf-C2H2"/>
    <property type="match status" value="1"/>
</dbReference>
<keyword evidence="3" id="KW-0677">Repeat</keyword>
<dbReference type="PANTHER" id="PTHR24394:SF44">
    <property type="entry name" value="ZINC FINGER PROTEIN 271-LIKE"/>
    <property type="match status" value="1"/>
</dbReference>
<sequence length="485" mass="53079">MTFLLFLNLLWRKPQQFRHAVTVLRQQGGAINPSFSDCPISLKNNSRKTHHYDFAVSVICEQSGALNPSLINIPSVWKKNNAKRTSQEDVVLSLEELAGRIADIDKRRAREILENAVQRIIELLTVEKPFAVSEKASIGQIDSIVELANENTETDSPIILVNELETSESTASNQEDIVAWEEPLTQDQDKIVSVNPEQNSAAISDVAFSTTPNLRTAKPHGLVFTMVTRGSKQPKQKTGNQSDENMEPTILGPVRKRGRGRPTKGTIPPPVVNDQGQNYTCDVIPDSGHLRVIFVGKHSQPRETCRPTLHVLTQTRNRGRAQPSLQRHEAMHIKAEYSCDLCGDAFTQPDDLQNHLLTVHTTVAQPLVCENCNFVFEDQSEWAEHRQLHENDSGALGGTPVQVEGGDTVYLTSGEGLHTSGGGDQVLLVEEGVGIGGGGYDALHSVLVSAAMSVDTLGEGGTQFVHVLCVDPETAQISNTDQTLI</sequence>
<keyword evidence="5" id="KW-0862">Zinc</keyword>
<dbReference type="Gene3D" id="3.30.160.60">
    <property type="entry name" value="Classic Zinc Finger"/>
    <property type="match status" value="1"/>
</dbReference>
<accession>A0ABY7FYN6</accession>
<evidence type="ECO:0000256" key="5">
    <source>
        <dbReference type="ARBA" id="ARBA00022833"/>
    </source>
</evidence>
<evidence type="ECO:0000256" key="4">
    <source>
        <dbReference type="ARBA" id="ARBA00022771"/>
    </source>
</evidence>
<evidence type="ECO:0000256" key="8">
    <source>
        <dbReference type="SAM" id="MobiDB-lite"/>
    </source>
</evidence>
<proteinExistence type="predicted"/>
<evidence type="ECO:0000256" key="1">
    <source>
        <dbReference type="ARBA" id="ARBA00004123"/>
    </source>
</evidence>
<feature type="domain" description="C2H2-type" evidence="9">
    <location>
        <begin position="337"/>
        <end position="361"/>
    </location>
</feature>
<dbReference type="SMART" id="SM00355">
    <property type="entry name" value="ZnF_C2H2"/>
    <property type="match status" value="2"/>
</dbReference>
<keyword evidence="4 7" id="KW-0863">Zinc-finger</keyword>
<comment type="subcellular location">
    <subcellularLocation>
        <location evidence="1">Nucleus</location>
    </subcellularLocation>
</comment>
<dbReference type="PROSITE" id="PS00028">
    <property type="entry name" value="ZINC_FINGER_C2H2_1"/>
    <property type="match status" value="2"/>
</dbReference>